<evidence type="ECO:0000256" key="1">
    <source>
        <dbReference type="SAM" id="SignalP"/>
    </source>
</evidence>
<feature type="chain" id="PRO_5011702988" description="DUF2780 domain-containing protein" evidence="1">
    <location>
        <begin position="20"/>
        <end position="192"/>
    </location>
</feature>
<organism evidence="2 3">
    <name type="scientific">Dyadobacter koreensis</name>
    <dbReference type="NCBI Taxonomy" id="408657"/>
    <lineage>
        <taxon>Bacteria</taxon>
        <taxon>Pseudomonadati</taxon>
        <taxon>Bacteroidota</taxon>
        <taxon>Cytophagia</taxon>
        <taxon>Cytophagales</taxon>
        <taxon>Spirosomataceae</taxon>
        <taxon>Dyadobacter</taxon>
    </lineage>
</organism>
<sequence>MLTIAAALCMLFLTQISFAQDMSVEGLLDKAVLLSDKGDNAAAAEALTQGSAALESEAKGSDGTLKDKLLGKAGDLKSLIPLASGGKLQSGVLGKAVSAVKMLIGANRISSLLGKGESGLLGNASSLTSNLGLIKAGSSILGSDSQSKLGGLIGEATKSVGGRDKKGVAGKLAATASSKSLGSIVSLVGSAI</sequence>
<evidence type="ECO:0000313" key="2">
    <source>
        <dbReference type="EMBL" id="SEJ50796.1"/>
    </source>
</evidence>
<dbReference type="Proteomes" id="UP000199532">
    <property type="component" value="Unassembled WGS sequence"/>
</dbReference>
<gene>
    <name evidence="2" type="ORF">SAMN04487995_5087</name>
</gene>
<name>A0A1H6ZDM7_9BACT</name>
<keyword evidence="1" id="KW-0732">Signal</keyword>
<dbReference type="AlphaFoldDB" id="A0A1H6ZDM7"/>
<evidence type="ECO:0000313" key="3">
    <source>
        <dbReference type="Proteomes" id="UP000199532"/>
    </source>
</evidence>
<evidence type="ECO:0008006" key="4">
    <source>
        <dbReference type="Google" id="ProtNLM"/>
    </source>
</evidence>
<dbReference type="EMBL" id="FNXY01000008">
    <property type="protein sequence ID" value="SEJ50796.1"/>
    <property type="molecule type" value="Genomic_DNA"/>
</dbReference>
<proteinExistence type="predicted"/>
<accession>A0A1H6ZDM7</accession>
<reference evidence="2 3" key="1">
    <citation type="submission" date="2016-10" db="EMBL/GenBank/DDBJ databases">
        <authorList>
            <person name="de Groot N.N."/>
        </authorList>
    </citation>
    <scope>NUCLEOTIDE SEQUENCE [LARGE SCALE GENOMIC DNA]</scope>
    <source>
        <strain evidence="2 3">DSM 19938</strain>
    </source>
</reference>
<protein>
    <recommendedName>
        <fullName evidence="4">DUF2780 domain-containing protein</fullName>
    </recommendedName>
</protein>
<feature type="signal peptide" evidence="1">
    <location>
        <begin position="1"/>
        <end position="19"/>
    </location>
</feature>
<keyword evidence="3" id="KW-1185">Reference proteome</keyword>